<evidence type="ECO:0000256" key="1">
    <source>
        <dbReference type="ARBA" id="ARBA00003532"/>
    </source>
</evidence>
<keyword evidence="5" id="KW-0411">Iron-sulfur</keyword>
<proteinExistence type="predicted"/>
<accession>F7NDU0</accession>
<dbReference type="InterPro" id="IPR007160">
    <property type="entry name" value="DUF362"/>
</dbReference>
<comment type="function">
    <text evidence="1">Ferredoxins are iron-sulfur proteins that transfer electrons in a wide variety of metabolic reactions.</text>
</comment>
<keyword evidence="2" id="KW-0004">4Fe-4S</keyword>
<dbReference type="Pfam" id="PF04015">
    <property type="entry name" value="DUF362"/>
    <property type="match status" value="1"/>
</dbReference>
<evidence type="ECO:0000313" key="8">
    <source>
        <dbReference type="Proteomes" id="UP000003240"/>
    </source>
</evidence>
<dbReference type="OrthoDB" id="9794954at2"/>
<dbReference type="EMBL" id="AFGF01000012">
    <property type="protein sequence ID" value="EGO65811.1"/>
    <property type="molecule type" value="Genomic_DNA"/>
</dbReference>
<evidence type="ECO:0000256" key="2">
    <source>
        <dbReference type="ARBA" id="ARBA00022485"/>
    </source>
</evidence>
<dbReference type="InterPro" id="IPR017896">
    <property type="entry name" value="4Fe4S_Fe-S-bd"/>
</dbReference>
<dbReference type="PANTHER" id="PTHR24960">
    <property type="entry name" value="PHOTOSYSTEM I IRON-SULFUR CENTER-RELATED"/>
    <property type="match status" value="1"/>
</dbReference>
<dbReference type="Gene3D" id="3.30.70.20">
    <property type="match status" value="1"/>
</dbReference>
<gene>
    <name evidence="7" type="ORF">ALO_00985</name>
</gene>
<protein>
    <recommendedName>
        <fullName evidence="6">4Fe-4S ferredoxin-type domain-containing protein</fullName>
    </recommendedName>
</protein>
<dbReference type="eggNOG" id="COG1145">
    <property type="taxonomic scope" value="Bacteria"/>
</dbReference>
<dbReference type="STRING" id="1009370.ALO_00985"/>
<dbReference type="Pfam" id="PF13237">
    <property type="entry name" value="Fer4_10"/>
    <property type="match status" value="1"/>
</dbReference>
<dbReference type="SUPFAM" id="SSF54862">
    <property type="entry name" value="4Fe-4S ferredoxins"/>
    <property type="match status" value="1"/>
</dbReference>
<dbReference type="RefSeq" id="WP_004091881.1">
    <property type="nucleotide sequence ID" value="NZ_AFGF01000012.1"/>
</dbReference>
<dbReference type="eggNOG" id="COG2006">
    <property type="taxonomic scope" value="Bacteria"/>
</dbReference>
<dbReference type="GO" id="GO:0046872">
    <property type="term" value="F:metal ion binding"/>
    <property type="evidence" value="ECO:0007669"/>
    <property type="project" value="UniProtKB-KW"/>
</dbReference>
<evidence type="ECO:0000256" key="5">
    <source>
        <dbReference type="ARBA" id="ARBA00023014"/>
    </source>
</evidence>
<dbReference type="InterPro" id="IPR017900">
    <property type="entry name" value="4Fe4S_Fe_S_CS"/>
</dbReference>
<keyword evidence="4" id="KW-0408">Iron</keyword>
<feature type="domain" description="4Fe-4S ferredoxin-type" evidence="6">
    <location>
        <begin position="315"/>
        <end position="344"/>
    </location>
</feature>
<evidence type="ECO:0000256" key="3">
    <source>
        <dbReference type="ARBA" id="ARBA00022723"/>
    </source>
</evidence>
<dbReference type="PROSITE" id="PS51379">
    <property type="entry name" value="4FE4S_FER_2"/>
    <property type="match status" value="2"/>
</dbReference>
<evidence type="ECO:0000259" key="6">
    <source>
        <dbReference type="PROSITE" id="PS51379"/>
    </source>
</evidence>
<dbReference type="Proteomes" id="UP000003240">
    <property type="component" value="Unassembled WGS sequence"/>
</dbReference>
<dbReference type="GO" id="GO:0051539">
    <property type="term" value="F:4 iron, 4 sulfur cluster binding"/>
    <property type="evidence" value="ECO:0007669"/>
    <property type="project" value="UniProtKB-KW"/>
</dbReference>
<evidence type="ECO:0000313" key="7">
    <source>
        <dbReference type="EMBL" id="EGO65811.1"/>
    </source>
</evidence>
<reference evidence="7 8" key="1">
    <citation type="journal article" date="2011" name="EMBO J.">
        <title>Structural diversity of bacterial flagellar motors.</title>
        <authorList>
            <person name="Chen S."/>
            <person name="Beeby M."/>
            <person name="Murphy G.E."/>
            <person name="Leadbetter J.R."/>
            <person name="Hendrixson D.R."/>
            <person name="Briegel A."/>
            <person name="Li Z."/>
            <person name="Shi J."/>
            <person name="Tocheva E.I."/>
            <person name="Muller A."/>
            <person name="Dobro M.J."/>
            <person name="Jensen G.J."/>
        </authorList>
    </citation>
    <scope>NUCLEOTIDE SEQUENCE [LARGE SCALE GENOMIC DNA]</scope>
    <source>
        <strain evidence="7 8">DSM 6540</strain>
    </source>
</reference>
<keyword evidence="3" id="KW-0479">Metal-binding</keyword>
<organism evidence="7 8">
    <name type="scientific">Acetonema longum DSM 6540</name>
    <dbReference type="NCBI Taxonomy" id="1009370"/>
    <lineage>
        <taxon>Bacteria</taxon>
        <taxon>Bacillati</taxon>
        <taxon>Bacillota</taxon>
        <taxon>Negativicutes</taxon>
        <taxon>Acetonemataceae</taxon>
        <taxon>Acetonema</taxon>
    </lineage>
</organism>
<dbReference type="PROSITE" id="PS00198">
    <property type="entry name" value="4FE4S_FER_1"/>
    <property type="match status" value="1"/>
</dbReference>
<sequence>MKTVSITECAAYGYEEVEKAVFACLDNLPGIKSKMVSGARVLVKVNLLKRNAPEDAVTTHPAVVEAVVRYLQAAGCKVIVGDSPGGPFTVKRLEGIYKAAGMTQVAEKTGCELNYDVAAVQVTNEQAQKLKSMQIIKIAEDVDFVVSAAKLKTHGMMVYTGAVKNLFGVIPGLIKAEYHFKMKSVENFAHHLIDICEYIKPVFTIIDAIEGMEGDGPSAGQKRHAGLILASENPYALDTAAAHIIGINPLTVPTVKLARDRGIFSGSLQDLTVKGTRLEDIHIPPFKLPGSLHDNLLAGAMPEFAANFLANILRAKPVFNYDLCISCGDCQRGCPARIIDMSSGKPVPDLDQCISCFCCHELCPKKAIDIKKHWLHKLLFR</sequence>
<dbReference type="AlphaFoldDB" id="F7NDU0"/>
<comment type="caution">
    <text evidence="7">The sequence shown here is derived from an EMBL/GenBank/DDBJ whole genome shotgun (WGS) entry which is preliminary data.</text>
</comment>
<feature type="domain" description="4Fe-4S ferredoxin-type" evidence="6">
    <location>
        <begin position="345"/>
        <end position="373"/>
    </location>
</feature>
<evidence type="ECO:0000256" key="4">
    <source>
        <dbReference type="ARBA" id="ARBA00023004"/>
    </source>
</evidence>
<dbReference type="PANTHER" id="PTHR24960:SF76">
    <property type="entry name" value="4FE-4S FERREDOXIN-TYPE DOMAIN-CONTAINING PROTEIN"/>
    <property type="match status" value="1"/>
</dbReference>
<dbReference type="InterPro" id="IPR050157">
    <property type="entry name" value="PSI_iron-sulfur_center"/>
</dbReference>
<name>F7NDU0_9FIRM</name>
<keyword evidence="8" id="KW-1185">Reference proteome</keyword>